<gene>
    <name evidence="6" type="ORF">JRO89_XSUnG0072600</name>
</gene>
<sequence length="414" mass="47177">MVLSCRPDVSSCRPDGFIMSARWKEQDDVQLIINWDGHWVCEQGVYCFESYADSDCKWGSLDSKKELHSQLRRYAAANRCNLKVWKSDTSRFEDGNDQIFPLAFGVADSENAASWSWFLSRLHDTIGDVEDLVFVSDRKNSIVKAIATVFPNAYHGACFMHLERNMISIYKNKDLSIPFRKAAKAYRVNDHSFTCYSCPALVLELTIDDNAVKDFRELPIVAMIDRIRDMMQRWFHDRRTVAASYDTQLTERVEALIGVSDESAQHMKVSPIAVYQFEVHDGKQNGIVDLENRTCSCREFDLDQIPCAHALAAIKYRGLHYTTFTSPYYSTAYLLSAYSGEVHPVGHQGDWLVPADVANTIVLPPVARRPPGRPKKQRIPSIGEEVVRRRCRNCWRHGHNSQTCKNPKVAEPSG</sequence>
<evidence type="ECO:0000313" key="7">
    <source>
        <dbReference type="Proteomes" id="UP000827721"/>
    </source>
</evidence>
<evidence type="ECO:0000313" key="6">
    <source>
        <dbReference type="EMBL" id="KAH7525550.1"/>
    </source>
</evidence>
<dbReference type="Pfam" id="PF04434">
    <property type="entry name" value="SWIM"/>
    <property type="match status" value="1"/>
</dbReference>
<dbReference type="Pfam" id="PF10551">
    <property type="entry name" value="MULE"/>
    <property type="match status" value="1"/>
</dbReference>
<evidence type="ECO:0000256" key="2">
    <source>
        <dbReference type="ARBA" id="ARBA00022771"/>
    </source>
</evidence>
<reference evidence="6 7" key="1">
    <citation type="submission" date="2021-02" db="EMBL/GenBank/DDBJ databases">
        <title>Plant Genome Project.</title>
        <authorList>
            <person name="Zhang R.-G."/>
        </authorList>
    </citation>
    <scope>NUCLEOTIDE SEQUENCE [LARGE SCALE GENOMIC DNA]</scope>
    <source>
        <tissue evidence="6">Leaves</tissue>
    </source>
</reference>
<evidence type="ECO:0000256" key="3">
    <source>
        <dbReference type="ARBA" id="ARBA00022833"/>
    </source>
</evidence>
<dbReference type="PANTHER" id="PTHR31973:SF113">
    <property type="entry name" value="PROTEIN FAR1-RELATED SEQUENCE 5-LIKE"/>
    <property type="match status" value="1"/>
</dbReference>
<evidence type="ECO:0000256" key="4">
    <source>
        <dbReference type="PROSITE-ProRule" id="PRU00325"/>
    </source>
</evidence>
<name>A0ABQ8GZM5_9ROSI</name>
<feature type="domain" description="SWIM-type" evidence="5">
    <location>
        <begin position="277"/>
        <end position="318"/>
    </location>
</feature>
<dbReference type="Proteomes" id="UP000827721">
    <property type="component" value="Unassembled WGS sequence"/>
</dbReference>
<evidence type="ECO:0000259" key="5">
    <source>
        <dbReference type="PROSITE" id="PS50966"/>
    </source>
</evidence>
<dbReference type="PANTHER" id="PTHR31973">
    <property type="entry name" value="POLYPROTEIN, PUTATIVE-RELATED"/>
    <property type="match status" value="1"/>
</dbReference>
<dbReference type="PROSITE" id="PS50966">
    <property type="entry name" value="ZF_SWIM"/>
    <property type="match status" value="1"/>
</dbReference>
<keyword evidence="2 4" id="KW-0863">Zinc-finger</keyword>
<dbReference type="InterPro" id="IPR006564">
    <property type="entry name" value="Znf_PMZ"/>
</dbReference>
<dbReference type="InterPro" id="IPR007527">
    <property type="entry name" value="Znf_SWIM"/>
</dbReference>
<proteinExistence type="predicted"/>
<dbReference type="InterPro" id="IPR018289">
    <property type="entry name" value="MULE_transposase_dom"/>
</dbReference>
<keyword evidence="1" id="KW-0479">Metal-binding</keyword>
<keyword evidence="7" id="KW-1185">Reference proteome</keyword>
<comment type="caution">
    <text evidence="6">The sequence shown here is derived from an EMBL/GenBank/DDBJ whole genome shotgun (WGS) entry which is preliminary data.</text>
</comment>
<dbReference type="EMBL" id="JAFEMO010000130">
    <property type="protein sequence ID" value="KAH7525550.1"/>
    <property type="molecule type" value="Genomic_DNA"/>
</dbReference>
<protein>
    <recommendedName>
        <fullName evidence="5">SWIM-type domain-containing protein</fullName>
    </recommendedName>
</protein>
<keyword evidence="3" id="KW-0862">Zinc</keyword>
<organism evidence="6 7">
    <name type="scientific">Xanthoceras sorbifolium</name>
    <dbReference type="NCBI Taxonomy" id="99658"/>
    <lineage>
        <taxon>Eukaryota</taxon>
        <taxon>Viridiplantae</taxon>
        <taxon>Streptophyta</taxon>
        <taxon>Embryophyta</taxon>
        <taxon>Tracheophyta</taxon>
        <taxon>Spermatophyta</taxon>
        <taxon>Magnoliopsida</taxon>
        <taxon>eudicotyledons</taxon>
        <taxon>Gunneridae</taxon>
        <taxon>Pentapetalae</taxon>
        <taxon>rosids</taxon>
        <taxon>malvids</taxon>
        <taxon>Sapindales</taxon>
        <taxon>Sapindaceae</taxon>
        <taxon>Xanthoceroideae</taxon>
        <taxon>Xanthoceras</taxon>
    </lineage>
</organism>
<accession>A0ABQ8GZM5</accession>
<dbReference type="SMART" id="SM00575">
    <property type="entry name" value="ZnF_PMZ"/>
    <property type="match status" value="1"/>
</dbReference>
<evidence type="ECO:0000256" key="1">
    <source>
        <dbReference type="ARBA" id="ARBA00022723"/>
    </source>
</evidence>